<keyword evidence="1" id="KW-0812">Transmembrane</keyword>
<evidence type="ECO:0000256" key="1">
    <source>
        <dbReference type="SAM" id="Phobius"/>
    </source>
</evidence>
<dbReference type="RefSeq" id="WP_200785924.1">
    <property type="nucleotide sequence ID" value="NZ_JAEDAO010000001.1"/>
</dbReference>
<evidence type="ECO:0000313" key="3">
    <source>
        <dbReference type="Proteomes" id="UP000617041"/>
    </source>
</evidence>
<comment type="caution">
    <text evidence="2">The sequence shown here is derived from an EMBL/GenBank/DDBJ whole genome shotgun (WGS) entry which is preliminary data.</text>
</comment>
<proteinExistence type="predicted"/>
<reference evidence="2" key="1">
    <citation type="submission" date="2020-12" db="EMBL/GenBank/DDBJ databases">
        <title>Ramlibacter sp. nov., isolated from a freshwater alga, Cryptomonas.</title>
        <authorList>
            <person name="Kim H.M."/>
            <person name="Jeon C.O."/>
        </authorList>
    </citation>
    <scope>NUCLEOTIDE SEQUENCE</scope>
    <source>
        <strain evidence="2">CrO1</strain>
    </source>
</reference>
<evidence type="ECO:0000313" key="2">
    <source>
        <dbReference type="EMBL" id="MBK0391076.1"/>
    </source>
</evidence>
<accession>A0A934UPS6</accession>
<keyword evidence="3" id="KW-1185">Reference proteome</keyword>
<feature type="transmembrane region" description="Helical" evidence="1">
    <location>
        <begin position="6"/>
        <end position="22"/>
    </location>
</feature>
<dbReference type="Proteomes" id="UP000617041">
    <property type="component" value="Unassembled WGS sequence"/>
</dbReference>
<dbReference type="EMBL" id="JAEDAO010000001">
    <property type="protein sequence ID" value="MBK0391076.1"/>
    <property type="molecule type" value="Genomic_DNA"/>
</dbReference>
<dbReference type="AlphaFoldDB" id="A0A934UPS6"/>
<keyword evidence="1" id="KW-1133">Transmembrane helix</keyword>
<organism evidence="2 3">
    <name type="scientific">Ramlibacter algicola</name>
    <dbReference type="NCBI Taxonomy" id="2795217"/>
    <lineage>
        <taxon>Bacteria</taxon>
        <taxon>Pseudomonadati</taxon>
        <taxon>Pseudomonadota</taxon>
        <taxon>Betaproteobacteria</taxon>
        <taxon>Burkholderiales</taxon>
        <taxon>Comamonadaceae</taxon>
        <taxon>Ramlibacter</taxon>
    </lineage>
</organism>
<gene>
    <name evidence="2" type="ORF">I8E28_00605</name>
</gene>
<sequence length="54" mass="5550">MDSEELLALVGASIAVAAGLALHFRQRPTSTRRMLRRAAGFGALLGAAALALAD</sequence>
<protein>
    <submittedName>
        <fullName evidence="2">Uncharacterized protein</fullName>
    </submittedName>
</protein>
<name>A0A934UPS6_9BURK</name>
<keyword evidence="1" id="KW-0472">Membrane</keyword>